<protein>
    <submittedName>
        <fullName evidence="1">Uncharacterized protein</fullName>
    </submittedName>
</protein>
<proteinExistence type="predicted"/>
<comment type="caution">
    <text evidence="1">The sequence shown here is derived from an EMBL/GenBank/DDBJ whole genome shotgun (WGS) entry which is preliminary data.</text>
</comment>
<dbReference type="Proteomes" id="UP001430953">
    <property type="component" value="Unassembled WGS sequence"/>
</dbReference>
<evidence type="ECO:0000313" key="2">
    <source>
        <dbReference type="Proteomes" id="UP001430953"/>
    </source>
</evidence>
<organism evidence="1 2">
    <name type="scientific">Cardiocondyla obscurior</name>
    <dbReference type="NCBI Taxonomy" id="286306"/>
    <lineage>
        <taxon>Eukaryota</taxon>
        <taxon>Metazoa</taxon>
        <taxon>Ecdysozoa</taxon>
        <taxon>Arthropoda</taxon>
        <taxon>Hexapoda</taxon>
        <taxon>Insecta</taxon>
        <taxon>Pterygota</taxon>
        <taxon>Neoptera</taxon>
        <taxon>Endopterygota</taxon>
        <taxon>Hymenoptera</taxon>
        <taxon>Apocrita</taxon>
        <taxon>Aculeata</taxon>
        <taxon>Formicoidea</taxon>
        <taxon>Formicidae</taxon>
        <taxon>Myrmicinae</taxon>
        <taxon>Cardiocondyla</taxon>
    </lineage>
</organism>
<gene>
    <name evidence="1" type="ORF">PUN28_004089</name>
</gene>
<sequence>MHANIARRAASRSAVTSLCEVHVYHEIDLYYVTHSLVLSALSLLPRREGIEMHRYFSATISMESLPVTSLT</sequence>
<keyword evidence="2" id="KW-1185">Reference proteome</keyword>
<name>A0AAW2GPJ1_9HYME</name>
<dbReference type="AlphaFoldDB" id="A0AAW2GPJ1"/>
<evidence type="ECO:0000313" key="1">
    <source>
        <dbReference type="EMBL" id="KAL0129158.1"/>
    </source>
</evidence>
<reference evidence="1 2" key="1">
    <citation type="submission" date="2023-03" db="EMBL/GenBank/DDBJ databases">
        <title>High recombination rates correlate with genetic variation in Cardiocondyla obscurior ants.</title>
        <authorList>
            <person name="Errbii M."/>
        </authorList>
    </citation>
    <scope>NUCLEOTIDE SEQUENCE [LARGE SCALE GENOMIC DNA]</scope>
    <source>
        <strain evidence="1">Alpha-2009</strain>
        <tissue evidence="1">Whole body</tissue>
    </source>
</reference>
<dbReference type="EMBL" id="JADYXP020000003">
    <property type="protein sequence ID" value="KAL0129158.1"/>
    <property type="molecule type" value="Genomic_DNA"/>
</dbReference>
<accession>A0AAW2GPJ1</accession>